<dbReference type="RefSeq" id="WP_014803458.1">
    <property type="nucleotide sequence ID" value="NC_018020.1"/>
</dbReference>
<comment type="similarity">
    <text evidence="1">Belongs to the phosphate/phosphite/phosphonate binding protein family.</text>
</comment>
<dbReference type="GO" id="GO:0055085">
    <property type="term" value="P:transmembrane transport"/>
    <property type="evidence" value="ECO:0007669"/>
    <property type="project" value="InterPro"/>
</dbReference>
<keyword evidence="2" id="KW-0732">Signal</keyword>
<evidence type="ECO:0000313" key="4">
    <source>
        <dbReference type="Proteomes" id="UP000006048"/>
    </source>
</evidence>
<sequence>MNARRAIQIFFVIAGLALLTGCSEKVSVDETSLVAGQRDEVYGKHEISAKGSLSESQPAEAINFGITPWDEPEKLKRMYAPFIAHLSERLKLRVRFVVAQEYNDLVADLKRGIIHIAAFSPGAYSDALDQGIEREAVYVASTQDSGNSHYRGLVISRPQYKSLKELKGKTFAFVEKGSSSGYKFPLALLLQKGIDPYRYFSKVFYLGSHAHVVEAVANGKADAGATWDGYAEKTPAYRDKKIATLFKTQPIPYDAILVYRKKGPQFARKVQQHLLSIDTKTTTASGEKVLNKELGFPYTGYVVHKPQVYDVVRQTSRLVKNYKPPKE</sequence>
<dbReference type="CDD" id="cd01071">
    <property type="entry name" value="PBP2_PhnD_like"/>
    <property type="match status" value="1"/>
</dbReference>
<organism evidence="3 4">
    <name type="scientific">Turneriella parva (strain ATCC BAA-1111 / DSM 21527 / NCTC 11395 / H)</name>
    <name type="common">Leptospira parva</name>
    <dbReference type="NCBI Taxonomy" id="869212"/>
    <lineage>
        <taxon>Bacteria</taxon>
        <taxon>Pseudomonadati</taxon>
        <taxon>Spirochaetota</taxon>
        <taxon>Spirochaetia</taxon>
        <taxon>Leptospirales</taxon>
        <taxon>Leptospiraceae</taxon>
        <taxon>Turneriella</taxon>
    </lineage>
</organism>
<keyword evidence="4" id="KW-1185">Reference proteome</keyword>
<dbReference type="NCBIfam" id="TIGR01098">
    <property type="entry name" value="3A0109s03R"/>
    <property type="match status" value="1"/>
</dbReference>
<dbReference type="HOGENOM" id="CLU_051472_6_4_12"/>
<accession>I4B6P5</accession>
<gene>
    <name evidence="3" type="ordered locus">Turpa_2308</name>
</gene>
<protein>
    <submittedName>
        <fullName evidence="3">Phosphonate ABC transporter, periplasmic phosphonate-binding protein</fullName>
    </submittedName>
</protein>
<proteinExistence type="inferred from homology"/>
<name>I4B6P5_TURPD</name>
<dbReference type="Pfam" id="PF12974">
    <property type="entry name" value="Phosphonate-bd"/>
    <property type="match status" value="1"/>
</dbReference>
<dbReference type="STRING" id="869212.Turpa_2308"/>
<dbReference type="EMBL" id="CP002959">
    <property type="protein sequence ID" value="AFM12952.1"/>
    <property type="molecule type" value="Genomic_DNA"/>
</dbReference>
<dbReference type="SUPFAM" id="SSF53850">
    <property type="entry name" value="Periplasmic binding protein-like II"/>
    <property type="match status" value="1"/>
</dbReference>
<dbReference type="PANTHER" id="PTHR35841:SF1">
    <property type="entry name" value="PHOSPHONATES-BINDING PERIPLASMIC PROTEIN"/>
    <property type="match status" value="1"/>
</dbReference>
<dbReference type="OrthoDB" id="9776786at2"/>
<evidence type="ECO:0000256" key="2">
    <source>
        <dbReference type="ARBA" id="ARBA00022729"/>
    </source>
</evidence>
<dbReference type="PROSITE" id="PS51257">
    <property type="entry name" value="PROKAR_LIPOPROTEIN"/>
    <property type="match status" value="1"/>
</dbReference>
<dbReference type="AlphaFoldDB" id="I4B6P5"/>
<reference evidence="3 4" key="1">
    <citation type="submission" date="2012-06" db="EMBL/GenBank/DDBJ databases">
        <title>The complete chromosome of genome of Turneriella parva DSM 21527.</title>
        <authorList>
            <consortium name="US DOE Joint Genome Institute (JGI-PGF)"/>
            <person name="Lucas S."/>
            <person name="Han J."/>
            <person name="Lapidus A."/>
            <person name="Bruce D."/>
            <person name="Goodwin L."/>
            <person name="Pitluck S."/>
            <person name="Peters L."/>
            <person name="Kyrpides N."/>
            <person name="Mavromatis K."/>
            <person name="Ivanova N."/>
            <person name="Mikhailova N."/>
            <person name="Chertkov O."/>
            <person name="Detter J.C."/>
            <person name="Tapia R."/>
            <person name="Han C."/>
            <person name="Land M."/>
            <person name="Hauser L."/>
            <person name="Markowitz V."/>
            <person name="Cheng J.-F."/>
            <person name="Hugenholtz P."/>
            <person name="Woyke T."/>
            <person name="Wu D."/>
            <person name="Gronow S."/>
            <person name="Wellnitz S."/>
            <person name="Brambilla E."/>
            <person name="Klenk H.-P."/>
            <person name="Eisen J.A."/>
        </authorList>
    </citation>
    <scope>NUCLEOTIDE SEQUENCE [LARGE SCALE GENOMIC DNA]</scope>
    <source>
        <strain evidence="4">ATCC BAA-1111 / DSM 21527 / NCTC 11395 / H</strain>
    </source>
</reference>
<dbReference type="PANTHER" id="PTHR35841">
    <property type="entry name" value="PHOSPHONATES-BINDING PERIPLASMIC PROTEIN"/>
    <property type="match status" value="1"/>
</dbReference>
<dbReference type="KEGG" id="tpx:Turpa_2308"/>
<dbReference type="GO" id="GO:0043190">
    <property type="term" value="C:ATP-binding cassette (ABC) transporter complex"/>
    <property type="evidence" value="ECO:0007669"/>
    <property type="project" value="InterPro"/>
</dbReference>
<dbReference type="InterPro" id="IPR005770">
    <property type="entry name" value="PhnD"/>
</dbReference>
<dbReference type="Proteomes" id="UP000006048">
    <property type="component" value="Chromosome"/>
</dbReference>
<evidence type="ECO:0000313" key="3">
    <source>
        <dbReference type="EMBL" id="AFM12952.1"/>
    </source>
</evidence>
<evidence type="ECO:0000256" key="1">
    <source>
        <dbReference type="ARBA" id="ARBA00007162"/>
    </source>
</evidence>
<dbReference type="Gene3D" id="3.40.190.10">
    <property type="entry name" value="Periplasmic binding protein-like II"/>
    <property type="match status" value="2"/>
</dbReference>